<evidence type="ECO:0000256" key="10">
    <source>
        <dbReference type="ARBA" id="ARBA00023157"/>
    </source>
</evidence>
<reference evidence="16 17" key="1">
    <citation type="journal article" date="2022" name="BMC Genomics">
        <title>Comparative genome analysis of mycobacteria focusing on tRNA and non-coding RNA.</title>
        <authorList>
            <person name="Behra P.R.K."/>
            <person name="Pettersson B.M.F."/>
            <person name="Ramesh M."/>
            <person name="Das S."/>
            <person name="Dasgupta S."/>
            <person name="Kirsebom L.A."/>
        </authorList>
    </citation>
    <scope>NUCLEOTIDE SEQUENCE [LARGE SCALE GENOMIC DNA]</scope>
    <source>
        <strain evidence="16 17">DSM 44078</strain>
    </source>
</reference>
<dbReference type="PANTHER" id="PTHR22912">
    <property type="entry name" value="DISULFIDE OXIDOREDUCTASE"/>
    <property type="match status" value="1"/>
</dbReference>
<organism evidence="16 17">
    <name type="scientific">Mycolicibacterium komossense</name>
    <dbReference type="NCBI Taxonomy" id="1779"/>
    <lineage>
        <taxon>Bacteria</taxon>
        <taxon>Bacillati</taxon>
        <taxon>Actinomycetota</taxon>
        <taxon>Actinomycetes</taxon>
        <taxon>Mycobacteriales</taxon>
        <taxon>Mycobacteriaceae</taxon>
        <taxon>Mycolicibacterium</taxon>
    </lineage>
</organism>
<dbReference type="EC" id="1.8.1.4" evidence="3 13"/>
<evidence type="ECO:0000256" key="5">
    <source>
        <dbReference type="ARBA" id="ARBA00022490"/>
    </source>
</evidence>
<dbReference type="Proteomes" id="UP001526201">
    <property type="component" value="Unassembled WGS sequence"/>
</dbReference>
<evidence type="ECO:0000256" key="12">
    <source>
        <dbReference type="ARBA" id="ARBA00049187"/>
    </source>
</evidence>
<comment type="subcellular location">
    <subcellularLocation>
        <location evidence="1">Cytoplasm</location>
    </subcellularLocation>
</comment>
<feature type="domain" description="FAD/NAD(P)-binding" evidence="15">
    <location>
        <begin position="7"/>
        <end position="329"/>
    </location>
</feature>
<dbReference type="InterPro" id="IPR036188">
    <property type="entry name" value="FAD/NAD-bd_sf"/>
</dbReference>
<accession>A0ABT3C6P4</accession>
<keyword evidence="8 13" id="KW-0560">Oxidoreductase</keyword>
<dbReference type="RefSeq" id="WP_264065875.1">
    <property type="nucleotide sequence ID" value="NZ_JACKTY010000012.1"/>
</dbReference>
<dbReference type="PROSITE" id="PS00076">
    <property type="entry name" value="PYRIDINE_REDOX_1"/>
    <property type="match status" value="1"/>
</dbReference>
<dbReference type="SUPFAM" id="SSF55424">
    <property type="entry name" value="FAD/NAD-linked reductases, dimerisation (C-terminal) domain"/>
    <property type="match status" value="1"/>
</dbReference>
<dbReference type="GO" id="GO:0004148">
    <property type="term" value="F:dihydrolipoyl dehydrogenase (NADH) activity"/>
    <property type="evidence" value="ECO:0007669"/>
    <property type="project" value="UniProtKB-EC"/>
</dbReference>
<name>A0ABT3C6P4_9MYCO</name>
<dbReference type="InterPro" id="IPR023753">
    <property type="entry name" value="FAD/NAD-binding_dom"/>
</dbReference>
<dbReference type="PRINTS" id="PR00411">
    <property type="entry name" value="PNDRDTASEI"/>
</dbReference>
<proteinExistence type="inferred from homology"/>
<dbReference type="SUPFAM" id="SSF51905">
    <property type="entry name" value="FAD/NAD(P)-binding domain"/>
    <property type="match status" value="1"/>
</dbReference>
<comment type="miscellaneous">
    <text evidence="13">The active site is a redox-active disulfide bond.</text>
</comment>
<dbReference type="PRINTS" id="PR00368">
    <property type="entry name" value="FADPNR"/>
</dbReference>
<comment type="caution">
    <text evidence="16">The sequence shown here is derived from an EMBL/GenBank/DDBJ whole genome shotgun (WGS) entry which is preliminary data.</text>
</comment>
<keyword evidence="6 13" id="KW-0285">Flavoprotein</keyword>
<evidence type="ECO:0000256" key="9">
    <source>
        <dbReference type="ARBA" id="ARBA00023027"/>
    </source>
</evidence>
<evidence type="ECO:0000256" key="3">
    <source>
        <dbReference type="ARBA" id="ARBA00012608"/>
    </source>
</evidence>
<evidence type="ECO:0000256" key="2">
    <source>
        <dbReference type="ARBA" id="ARBA00007532"/>
    </source>
</evidence>
<evidence type="ECO:0000259" key="14">
    <source>
        <dbReference type="Pfam" id="PF02852"/>
    </source>
</evidence>
<evidence type="ECO:0000313" key="17">
    <source>
        <dbReference type="Proteomes" id="UP001526201"/>
    </source>
</evidence>
<evidence type="ECO:0000256" key="11">
    <source>
        <dbReference type="ARBA" id="ARBA00023284"/>
    </source>
</evidence>
<dbReference type="InterPro" id="IPR012999">
    <property type="entry name" value="Pyr_OxRdtase_I_AS"/>
</dbReference>
<gene>
    <name evidence="16" type="primary">lpdA</name>
    <name evidence="16" type="ORF">H7J73_03615</name>
</gene>
<dbReference type="Gene3D" id="3.50.50.60">
    <property type="entry name" value="FAD/NAD(P)-binding domain"/>
    <property type="match status" value="2"/>
</dbReference>
<evidence type="ECO:0000256" key="8">
    <source>
        <dbReference type="ARBA" id="ARBA00023002"/>
    </source>
</evidence>
<dbReference type="EMBL" id="JACKTY010000012">
    <property type="protein sequence ID" value="MCV7225124.1"/>
    <property type="molecule type" value="Genomic_DNA"/>
</dbReference>
<dbReference type="Gene3D" id="3.30.390.30">
    <property type="match status" value="1"/>
</dbReference>
<keyword evidence="5" id="KW-0963">Cytoplasm</keyword>
<evidence type="ECO:0000259" key="15">
    <source>
        <dbReference type="Pfam" id="PF07992"/>
    </source>
</evidence>
<comment type="catalytic activity">
    <reaction evidence="12 13">
        <text>N(6)-[(R)-dihydrolipoyl]-L-lysyl-[protein] + NAD(+) = N(6)-[(R)-lipoyl]-L-lysyl-[protein] + NADH + H(+)</text>
        <dbReference type="Rhea" id="RHEA:15045"/>
        <dbReference type="Rhea" id="RHEA-COMP:10474"/>
        <dbReference type="Rhea" id="RHEA-COMP:10475"/>
        <dbReference type="ChEBI" id="CHEBI:15378"/>
        <dbReference type="ChEBI" id="CHEBI:57540"/>
        <dbReference type="ChEBI" id="CHEBI:57945"/>
        <dbReference type="ChEBI" id="CHEBI:83099"/>
        <dbReference type="ChEBI" id="CHEBI:83100"/>
        <dbReference type="EC" id="1.8.1.4"/>
    </reaction>
</comment>
<dbReference type="InterPro" id="IPR016156">
    <property type="entry name" value="FAD/NAD-linked_Rdtase_dimer_sf"/>
</dbReference>
<feature type="domain" description="Pyridine nucleotide-disulphide oxidoreductase dimerisation" evidence="14">
    <location>
        <begin position="350"/>
        <end position="457"/>
    </location>
</feature>
<keyword evidence="7 13" id="KW-0274">FAD</keyword>
<keyword evidence="17" id="KW-1185">Reference proteome</keyword>
<dbReference type="InterPro" id="IPR001100">
    <property type="entry name" value="Pyr_nuc-diS_OxRdtase"/>
</dbReference>
<dbReference type="Pfam" id="PF07992">
    <property type="entry name" value="Pyr_redox_2"/>
    <property type="match status" value="1"/>
</dbReference>
<evidence type="ECO:0000256" key="13">
    <source>
        <dbReference type="RuleBase" id="RU003692"/>
    </source>
</evidence>
<comment type="similarity">
    <text evidence="2 13">Belongs to the class-I pyridine nucleotide-disulfide oxidoreductase family.</text>
</comment>
<comment type="cofactor">
    <cofactor evidence="13">
        <name>FAD</name>
        <dbReference type="ChEBI" id="CHEBI:57692"/>
    </cofactor>
    <text evidence="13">Binds 1 FAD per subunit.</text>
</comment>
<evidence type="ECO:0000256" key="7">
    <source>
        <dbReference type="ARBA" id="ARBA00022827"/>
    </source>
</evidence>
<keyword evidence="9 13" id="KW-0520">NAD</keyword>
<sequence>MSDLPHYDVVIVGAGPGGYVAAVRCAQLGLRTAIVEEKYWGGVCLNVGCIPSKALLKNAELAHTVLRRAAQFGISGDARFDYGVAWDRSRDVAAGRVKGIHYLMKKNGVTEYNGRGHFTDANTLSIDTGSGAGAQRITFDHAIIATGATVRMLPGVTLSVNVVSYEEQILSRELPSSIVIVGAGAIGVEFAYVLKNYGVEVTLVEYLDRILPNEDADVSRELAKQYRELGVNILTSVAVDTVVDDGTSVTVAYTERDGATGTLTADKVLMSVGFAPRIDGFGLENTGVTLTDRGAVGVDAELRTSVEHIFAIGDVTAKLQLAHVAEAQGIVAAETIAKADPKPIGDYRMMPRATFCAPQVASFGLTEEQARAERADVVVSTFPFSANGKAHGLGEPIGFVKLIADAEYLELLGAHLIGPDVAELLPELTLAQRWELTAHELAANVHAHPTLSEALQETFHGLVGHMINF</sequence>
<evidence type="ECO:0000256" key="1">
    <source>
        <dbReference type="ARBA" id="ARBA00004496"/>
    </source>
</evidence>
<evidence type="ECO:0000256" key="6">
    <source>
        <dbReference type="ARBA" id="ARBA00022630"/>
    </source>
</evidence>
<dbReference type="Pfam" id="PF02852">
    <property type="entry name" value="Pyr_redox_dim"/>
    <property type="match status" value="1"/>
</dbReference>
<protein>
    <recommendedName>
        <fullName evidence="4 13">Dihydrolipoyl dehydrogenase</fullName>
        <ecNumber evidence="3 13">1.8.1.4</ecNumber>
    </recommendedName>
</protein>
<evidence type="ECO:0000313" key="16">
    <source>
        <dbReference type="EMBL" id="MCV7225124.1"/>
    </source>
</evidence>
<dbReference type="InterPro" id="IPR050151">
    <property type="entry name" value="Class-I_Pyr_Nuc-Dis_Oxidored"/>
</dbReference>
<dbReference type="PIRSF" id="PIRSF000350">
    <property type="entry name" value="Mercury_reductase_MerA"/>
    <property type="match status" value="1"/>
</dbReference>
<dbReference type="InterPro" id="IPR006258">
    <property type="entry name" value="Lipoamide_DH"/>
</dbReference>
<dbReference type="InterPro" id="IPR004099">
    <property type="entry name" value="Pyr_nucl-diS_OxRdtase_dimer"/>
</dbReference>
<evidence type="ECO:0000256" key="4">
    <source>
        <dbReference type="ARBA" id="ARBA00016961"/>
    </source>
</evidence>
<keyword evidence="10" id="KW-1015">Disulfide bond</keyword>
<keyword evidence="11 13" id="KW-0676">Redox-active center</keyword>
<dbReference type="PANTHER" id="PTHR22912:SF217">
    <property type="entry name" value="DIHYDROLIPOYL DEHYDROGENASE"/>
    <property type="match status" value="1"/>
</dbReference>
<dbReference type="NCBIfam" id="TIGR01350">
    <property type="entry name" value="lipoamide_DH"/>
    <property type="match status" value="1"/>
</dbReference>